<evidence type="ECO:0000313" key="2">
    <source>
        <dbReference type="Proteomes" id="UP000483004"/>
    </source>
</evidence>
<proteinExistence type="predicted"/>
<dbReference type="AlphaFoldDB" id="A0A6L3VR11"/>
<sequence>MGYKIHPAVARHSRRVSAAVREGHEAEEEKARRDLAWAKVQAAAEKAVADYPLPTPEQADRILGLLGYEAAE</sequence>
<reference evidence="1 2" key="1">
    <citation type="submission" date="2019-09" db="EMBL/GenBank/DDBJ databases">
        <title>Actinomadura physcomitrii sp. nov., a novel actinomycete isolated from moss [Physcomitrium sphaericum (Ludw) Fuernr].</title>
        <authorList>
            <person name="Liu C."/>
            <person name="Zhuang X."/>
        </authorList>
    </citation>
    <scope>NUCLEOTIDE SEQUENCE [LARGE SCALE GENOMIC DNA]</scope>
    <source>
        <strain evidence="1 2">CYP1-1B</strain>
    </source>
</reference>
<dbReference type="RefSeq" id="WP_151543715.1">
    <property type="nucleotide sequence ID" value="NZ_WBMR01000114.1"/>
</dbReference>
<keyword evidence="2" id="KW-1185">Reference proteome</keyword>
<gene>
    <name evidence="1" type="ORF">F9B16_30745</name>
</gene>
<protein>
    <submittedName>
        <fullName evidence="1">Uncharacterized protein</fullName>
    </submittedName>
</protein>
<comment type="caution">
    <text evidence="1">The sequence shown here is derived from an EMBL/GenBank/DDBJ whole genome shotgun (WGS) entry which is preliminary data.</text>
</comment>
<accession>A0A6L3VR11</accession>
<evidence type="ECO:0000313" key="1">
    <source>
        <dbReference type="EMBL" id="KAB2372047.1"/>
    </source>
</evidence>
<organism evidence="1 2">
    <name type="scientific">Actinomadura montaniterrae</name>
    <dbReference type="NCBI Taxonomy" id="1803903"/>
    <lineage>
        <taxon>Bacteria</taxon>
        <taxon>Bacillati</taxon>
        <taxon>Actinomycetota</taxon>
        <taxon>Actinomycetes</taxon>
        <taxon>Streptosporangiales</taxon>
        <taxon>Thermomonosporaceae</taxon>
        <taxon>Actinomadura</taxon>
    </lineage>
</organism>
<dbReference type="EMBL" id="WBMR01000114">
    <property type="protein sequence ID" value="KAB2372047.1"/>
    <property type="molecule type" value="Genomic_DNA"/>
</dbReference>
<name>A0A6L3VR11_9ACTN</name>
<dbReference type="Proteomes" id="UP000483004">
    <property type="component" value="Unassembled WGS sequence"/>
</dbReference>